<name>A0A3M6UHL8_POCDA</name>
<proteinExistence type="predicted"/>
<dbReference type="Pfam" id="PF05380">
    <property type="entry name" value="Peptidase_A17"/>
    <property type="match status" value="1"/>
</dbReference>
<dbReference type="Proteomes" id="UP000275408">
    <property type="component" value="Unassembled WGS sequence"/>
</dbReference>
<accession>A0A3M6UHL8</accession>
<gene>
    <name evidence="2" type="ORF">pdam_00015561</name>
</gene>
<organism evidence="2 3">
    <name type="scientific">Pocillopora damicornis</name>
    <name type="common">Cauliflower coral</name>
    <name type="synonym">Millepora damicornis</name>
    <dbReference type="NCBI Taxonomy" id="46731"/>
    <lineage>
        <taxon>Eukaryota</taxon>
        <taxon>Metazoa</taxon>
        <taxon>Cnidaria</taxon>
        <taxon>Anthozoa</taxon>
        <taxon>Hexacorallia</taxon>
        <taxon>Scleractinia</taxon>
        <taxon>Astrocoeniina</taxon>
        <taxon>Pocilloporidae</taxon>
        <taxon>Pocillopora</taxon>
    </lineage>
</organism>
<evidence type="ECO:0000313" key="3">
    <source>
        <dbReference type="Proteomes" id="UP000275408"/>
    </source>
</evidence>
<feature type="compositionally biased region" description="Polar residues" evidence="1">
    <location>
        <begin position="41"/>
        <end position="50"/>
    </location>
</feature>
<reference evidence="2 3" key="1">
    <citation type="journal article" date="2018" name="Sci. Rep.">
        <title>Comparative analysis of the Pocillopora damicornis genome highlights role of immune system in coral evolution.</title>
        <authorList>
            <person name="Cunning R."/>
            <person name="Bay R.A."/>
            <person name="Gillette P."/>
            <person name="Baker A.C."/>
            <person name="Traylor-Knowles N."/>
        </authorList>
    </citation>
    <scope>NUCLEOTIDE SEQUENCE [LARGE SCALE GENOMIC DNA]</scope>
    <source>
        <strain evidence="2">RSMAS</strain>
        <tissue evidence="2">Whole animal</tissue>
    </source>
</reference>
<evidence type="ECO:0000313" key="2">
    <source>
        <dbReference type="EMBL" id="RMX53116.1"/>
    </source>
</evidence>
<comment type="caution">
    <text evidence="2">The sequence shown here is derived from an EMBL/GenBank/DDBJ whole genome shotgun (WGS) entry which is preliminary data.</text>
</comment>
<dbReference type="OrthoDB" id="5986330at2759"/>
<sequence>MRLRQVLSKTFMIKLLKADHTSVLTSARYQQFTTALNNLGSAESSQNAAQQERRKTGYQKWDTASSKWNRATEFLGDYESDTPHLKRKRPKYTLQAIRARSSRSSSSPYEKEITYAKQQLGGAKPSEGKLLGVPWEREQDVISVILQTTRTGTTKRDVLSHLAKIYDPLGLASPIMLTGKKLYHDI</sequence>
<dbReference type="InterPro" id="IPR008042">
    <property type="entry name" value="Retrotrans_Pao"/>
</dbReference>
<protein>
    <submittedName>
        <fullName evidence="2">Uncharacterized protein</fullName>
    </submittedName>
</protein>
<feature type="region of interest" description="Disordered" evidence="1">
    <location>
        <begin position="41"/>
        <end position="62"/>
    </location>
</feature>
<dbReference type="EMBL" id="RCHS01001512">
    <property type="protein sequence ID" value="RMX53116.1"/>
    <property type="molecule type" value="Genomic_DNA"/>
</dbReference>
<keyword evidence="3" id="KW-1185">Reference proteome</keyword>
<evidence type="ECO:0000256" key="1">
    <source>
        <dbReference type="SAM" id="MobiDB-lite"/>
    </source>
</evidence>
<dbReference type="AlphaFoldDB" id="A0A3M6UHL8"/>